<evidence type="ECO:0000313" key="1">
    <source>
        <dbReference type="EMBL" id="PNI01666.1"/>
    </source>
</evidence>
<protein>
    <submittedName>
        <fullName evidence="2">PilZ domain-containing protein</fullName>
    </submittedName>
</protein>
<dbReference type="Proteomes" id="UP000248729">
    <property type="component" value="Unassembled WGS sequence"/>
</dbReference>
<dbReference type="EMBL" id="POSK01000002">
    <property type="protein sequence ID" value="PNI06303.1"/>
    <property type="molecule type" value="Genomic_DNA"/>
</dbReference>
<reference evidence="3 6" key="2">
    <citation type="submission" date="2018-06" db="EMBL/GenBank/DDBJ databases">
        <title>Freshwater and sediment microbial communities from various areas in North America, analyzing microbe dynamics in response to fracking.</title>
        <authorList>
            <person name="Lamendella R."/>
        </authorList>
    </citation>
    <scope>NUCLEOTIDE SEQUENCE [LARGE SCALE GENOMIC DNA]</scope>
    <source>
        <strain evidence="3 6">99A</strain>
    </source>
</reference>
<dbReference type="EMBL" id="POSM01000007">
    <property type="protein sequence ID" value="PNI01666.1"/>
    <property type="molecule type" value="Genomic_DNA"/>
</dbReference>
<dbReference type="EMBL" id="QLTR01000003">
    <property type="protein sequence ID" value="RAS67921.1"/>
    <property type="molecule type" value="Genomic_DNA"/>
</dbReference>
<comment type="caution">
    <text evidence="2">The sequence shown here is derived from an EMBL/GenBank/DDBJ whole genome shotgun (WGS) entry which is preliminary data.</text>
</comment>
<organism evidence="2 4">
    <name type="scientific">Vibrio diazotrophicus</name>
    <dbReference type="NCBI Taxonomy" id="685"/>
    <lineage>
        <taxon>Bacteria</taxon>
        <taxon>Pseudomonadati</taxon>
        <taxon>Pseudomonadota</taxon>
        <taxon>Gammaproteobacteria</taxon>
        <taxon>Vibrionales</taxon>
        <taxon>Vibrionaceae</taxon>
        <taxon>Vibrio</taxon>
    </lineage>
</organism>
<proteinExistence type="predicted"/>
<evidence type="ECO:0000313" key="4">
    <source>
        <dbReference type="Proteomes" id="UP000236449"/>
    </source>
</evidence>
<accession>A0A2J8HTQ8</accession>
<gene>
    <name evidence="2" type="ORF">C1N32_04700</name>
    <name evidence="1" type="ORF">C1O25_07130</name>
    <name evidence="3" type="ORF">DET48_103211</name>
</gene>
<evidence type="ECO:0000313" key="2">
    <source>
        <dbReference type="EMBL" id="PNI06303.1"/>
    </source>
</evidence>
<name>A0A2J8HTQ8_VIBDI</name>
<evidence type="ECO:0000313" key="5">
    <source>
        <dbReference type="Proteomes" id="UP000236547"/>
    </source>
</evidence>
<keyword evidence="5" id="KW-1185">Reference proteome</keyword>
<dbReference type="RefSeq" id="WP_102953890.1">
    <property type="nucleotide sequence ID" value="NZ_JBJKCE010000001.1"/>
</dbReference>
<evidence type="ECO:0000313" key="6">
    <source>
        <dbReference type="Proteomes" id="UP000248729"/>
    </source>
</evidence>
<dbReference type="AlphaFoldDB" id="A0A2J8HTQ8"/>
<dbReference type="Proteomes" id="UP000236547">
    <property type="component" value="Unassembled WGS sequence"/>
</dbReference>
<dbReference type="OrthoDB" id="5890620at2"/>
<evidence type="ECO:0000313" key="3">
    <source>
        <dbReference type="EMBL" id="RAS67921.1"/>
    </source>
</evidence>
<dbReference type="Proteomes" id="UP000236449">
    <property type="component" value="Unassembled WGS sequence"/>
</dbReference>
<reference evidence="4 5" key="1">
    <citation type="submission" date="2018-01" db="EMBL/GenBank/DDBJ databases">
        <title>Draft genome sequences of six Vibrio diazotrophicus strains isolated from deep-sea sediments of the Baltic Sea.</title>
        <authorList>
            <person name="Castillo D."/>
            <person name="Vandieken V."/>
            <person name="Chiang O."/>
            <person name="Middelboe M."/>
        </authorList>
    </citation>
    <scope>NUCLEOTIDE SEQUENCE [LARGE SCALE GENOMIC DNA]</scope>
    <source>
        <strain evidence="2 4">60.27F</strain>
        <strain evidence="1 5">65.10M</strain>
    </source>
</reference>
<sequence length="189" mass="21655">MTDQEFFTVHHALTINVEPMSDDFVFPSYEHFVAEIPAPFVVASEFSQLDQLNDAAKLELKNSDFKHVVQLLDTQNSKLNLLLTFMLSQQDEPELRHQTTSFGASQLSYLTDKAPVVGTKLRIKLFIEHPAAAIYCYATVHSIEEHDADKVVTVKYDLLRDTDQDLLIKAALYQQQKLLRQRSLDRDKT</sequence>